<evidence type="ECO:0008006" key="9">
    <source>
        <dbReference type="Google" id="ProtNLM"/>
    </source>
</evidence>
<keyword evidence="4 6" id="KW-0472">Membrane</keyword>
<evidence type="ECO:0000256" key="6">
    <source>
        <dbReference type="SAM" id="Phobius"/>
    </source>
</evidence>
<evidence type="ECO:0000256" key="4">
    <source>
        <dbReference type="ARBA" id="ARBA00023136"/>
    </source>
</evidence>
<keyword evidence="3 6" id="KW-1133">Transmembrane helix</keyword>
<dbReference type="AlphaFoldDB" id="A0A6J8EY69"/>
<dbReference type="EMBL" id="CACVKT020010252">
    <property type="protein sequence ID" value="CAC5425609.1"/>
    <property type="molecule type" value="Genomic_DNA"/>
</dbReference>
<feature type="region of interest" description="Disordered" evidence="5">
    <location>
        <begin position="155"/>
        <end position="182"/>
    </location>
</feature>
<name>A0A6J8EY69_MYTCO</name>
<evidence type="ECO:0000256" key="3">
    <source>
        <dbReference type="ARBA" id="ARBA00022989"/>
    </source>
</evidence>
<dbReference type="InterPro" id="IPR026673">
    <property type="entry name" value="SPEC3/Stum"/>
</dbReference>
<reference evidence="7 8" key="1">
    <citation type="submission" date="2020-06" db="EMBL/GenBank/DDBJ databases">
        <authorList>
            <person name="Li R."/>
            <person name="Bekaert M."/>
        </authorList>
    </citation>
    <scope>NUCLEOTIDE SEQUENCE [LARGE SCALE GENOMIC DNA]</scope>
    <source>
        <strain evidence="8">wild</strain>
    </source>
</reference>
<keyword evidence="8" id="KW-1185">Reference proteome</keyword>
<evidence type="ECO:0000256" key="1">
    <source>
        <dbReference type="ARBA" id="ARBA00004141"/>
    </source>
</evidence>
<organism evidence="7 8">
    <name type="scientific">Mytilus coruscus</name>
    <name type="common">Sea mussel</name>
    <dbReference type="NCBI Taxonomy" id="42192"/>
    <lineage>
        <taxon>Eukaryota</taxon>
        <taxon>Metazoa</taxon>
        <taxon>Spiralia</taxon>
        <taxon>Lophotrochozoa</taxon>
        <taxon>Mollusca</taxon>
        <taxon>Bivalvia</taxon>
        <taxon>Autobranchia</taxon>
        <taxon>Pteriomorphia</taxon>
        <taxon>Mytilida</taxon>
        <taxon>Mytiloidea</taxon>
        <taxon>Mytilidae</taxon>
        <taxon>Mytilinae</taxon>
        <taxon>Mytilus</taxon>
    </lineage>
</organism>
<dbReference type="PANTHER" id="PTHR21676:SF6">
    <property type="entry name" value="PROTEIN STUM"/>
    <property type="match status" value="1"/>
</dbReference>
<dbReference type="PANTHER" id="PTHR21676">
    <property type="entry name" value="PROTEIN STUM"/>
    <property type="match status" value="1"/>
</dbReference>
<protein>
    <recommendedName>
        <fullName evidence="9">Protein SPEC3</fullName>
    </recommendedName>
</protein>
<feature type="compositionally biased region" description="Polar residues" evidence="5">
    <location>
        <begin position="164"/>
        <end position="176"/>
    </location>
</feature>
<dbReference type="OrthoDB" id="6041741at2759"/>
<evidence type="ECO:0000256" key="5">
    <source>
        <dbReference type="SAM" id="MobiDB-lite"/>
    </source>
</evidence>
<feature type="transmembrane region" description="Helical" evidence="6">
    <location>
        <begin position="70"/>
        <end position="91"/>
    </location>
</feature>
<comment type="subcellular location">
    <subcellularLocation>
        <location evidence="1">Membrane</location>
        <topology evidence="1">Multi-pass membrane protein</topology>
    </subcellularLocation>
</comment>
<dbReference type="Pfam" id="PF15795">
    <property type="entry name" value="Spec3"/>
    <property type="match status" value="1"/>
</dbReference>
<dbReference type="Proteomes" id="UP000507470">
    <property type="component" value="Unassembled WGS sequence"/>
</dbReference>
<gene>
    <name evidence="7" type="ORF">MCOR_57408</name>
</gene>
<dbReference type="GO" id="GO:0016020">
    <property type="term" value="C:membrane"/>
    <property type="evidence" value="ECO:0007669"/>
    <property type="project" value="UniProtKB-SubCell"/>
</dbReference>
<accession>A0A6J8EY69</accession>
<keyword evidence="2 6" id="KW-0812">Transmembrane</keyword>
<evidence type="ECO:0000256" key="2">
    <source>
        <dbReference type="ARBA" id="ARBA00022692"/>
    </source>
</evidence>
<sequence>MPGDFADRIVTPAMPLCMAYFCCVLNFIIPGSGTVVAGVSVFCCAENDDMDFGDKCTSCCCGLVLGLFQLLFTAFLLVGWCWSAIWGYSYIEMSKKHYSRRLHPRRRIQPITSQPVRCRINQRHWTQPDTQELCIAIVSQPNHLSTGSPPPPYYEEHRGLPIESTRTAPPSYQSLFPNRPLG</sequence>
<evidence type="ECO:0000313" key="8">
    <source>
        <dbReference type="Proteomes" id="UP000507470"/>
    </source>
</evidence>
<proteinExistence type="predicted"/>
<evidence type="ECO:0000313" key="7">
    <source>
        <dbReference type="EMBL" id="CAC5425609.1"/>
    </source>
</evidence>